<name>A0A3N6RQ42_9CYAN</name>
<organism evidence="1 2">
    <name type="scientific">Okeania hirsuta</name>
    <dbReference type="NCBI Taxonomy" id="1458930"/>
    <lineage>
        <taxon>Bacteria</taxon>
        <taxon>Bacillati</taxon>
        <taxon>Cyanobacteriota</taxon>
        <taxon>Cyanophyceae</taxon>
        <taxon>Oscillatoriophycideae</taxon>
        <taxon>Oscillatoriales</taxon>
        <taxon>Microcoleaceae</taxon>
        <taxon>Okeania</taxon>
    </lineage>
</organism>
<dbReference type="RefSeq" id="WP_124143203.1">
    <property type="nucleotide sequence ID" value="NZ_CAWOKI010000330.1"/>
</dbReference>
<keyword evidence="2" id="KW-1185">Reference proteome</keyword>
<gene>
    <name evidence="1" type="ORF">D5R40_03515</name>
</gene>
<comment type="caution">
    <text evidence="1">The sequence shown here is derived from an EMBL/GenBank/DDBJ whole genome shotgun (WGS) entry which is preliminary data.</text>
</comment>
<dbReference type="Proteomes" id="UP000269154">
    <property type="component" value="Unassembled WGS sequence"/>
</dbReference>
<sequence>MLRKNYLSLTFLAILTTLTFWVPKEALAISIKATATGSSNPTPVIGGDLQNGDFLILQNSVIPSLPTGDGVDETTNWSFDFSNDSNLTLFPVSSPLDSALLTLTLSPINSGVTTDVTGVVGGKSISIPSIPGIPAVGTTGTVSIDLLDFGFTSAEIINSLDSVTNTIPWFYYDDAVVSFAELELTAESVPEPTNILGLLVTGAIATGIVREKNKKINRLTERSLLLFQ</sequence>
<dbReference type="EMBL" id="RCBY01000011">
    <property type="protein sequence ID" value="RQH53562.1"/>
    <property type="molecule type" value="Genomic_DNA"/>
</dbReference>
<dbReference type="AlphaFoldDB" id="A0A3N6RQ42"/>
<proteinExistence type="predicted"/>
<evidence type="ECO:0000313" key="1">
    <source>
        <dbReference type="EMBL" id="RQH53562.1"/>
    </source>
</evidence>
<accession>A0A3N6RQ42</accession>
<protein>
    <submittedName>
        <fullName evidence="1">PEP-CTERM sorting domain-containing protein</fullName>
    </submittedName>
</protein>
<evidence type="ECO:0000313" key="2">
    <source>
        <dbReference type="Proteomes" id="UP000269154"/>
    </source>
</evidence>
<dbReference type="OrthoDB" id="466853at2"/>
<reference evidence="1 2" key="1">
    <citation type="journal article" date="2018" name="ACS Chem. Biol.">
        <title>Ketoreductase domain dysfunction expands chemodiversity: malyngamide biosynthesis in the cyanobacterium Okeania hirsuta.</title>
        <authorList>
            <person name="Moss N.A."/>
            <person name="Leao T."/>
            <person name="Rankin M."/>
            <person name="McCullough T.M."/>
            <person name="Qu P."/>
            <person name="Korobeynikov A."/>
            <person name="Smith J.L."/>
            <person name="Gerwick L."/>
            <person name="Gerwick W.H."/>
        </authorList>
    </citation>
    <scope>NUCLEOTIDE SEQUENCE [LARGE SCALE GENOMIC DNA]</scope>
    <source>
        <strain evidence="1 2">PAB10Feb10-1</strain>
    </source>
</reference>